<dbReference type="RefSeq" id="WP_318351020.1">
    <property type="nucleotide sequence ID" value="NZ_AP018694.1"/>
</dbReference>
<evidence type="ECO:0000313" key="6">
    <source>
        <dbReference type="Proteomes" id="UP001193389"/>
    </source>
</evidence>
<dbReference type="CDD" id="cd00520">
    <property type="entry name" value="RRF"/>
    <property type="match status" value="1"/>
</dbReference>
<dbReference type="InterPro" id="IPR023584">
    <property type="entry name" value="Ribosome_recyc_fac_dom"/>
</dbReference>
<keyword evidence="6" id="KW-1185">Reference proteome</keyword>
<dbReference type="NCBIfam" id="TIGR00496">
    <property type="entry name" value="frr"/>
    <property type="match status" value="1"/>
</dbReference>
<dbReference type="GO" id="GO:0005737">
    <property type="term" value="C:cytoplasm"/>
    <property type="evidence" value="ECO:0007669"/>
    <property type="project" value="UniProtKB-SubCell"/>
</dbReference>
<evidence type="ECO:0000256" key="1">
    <source>
        <dbReference type="ARBA" id="ARBA00005912"/>
    </source>
</evidence>
<comment type="subcellular location">
    <subcellularLocation>
        <location evidence="3">Cytoplasm</location>
    </subcellularLocation>
</comment>
<reference evidence="5" key="1">
    <citation type="journal article" date="2020" name="Int. J. Syst. Evol. Microbiol.">
        <title>Aquipluma nitroreducens gen. nov. sp. nov., a novel facultatively anaerobic bacterium isolated from a freshwater lake.</title>
        <authorList>
            <person name="Watanabe M."/>
            <person name="Kojima H."/>
            <person name="Fukui M."/>
        </authorList>
    </citation>
    <scope>NUCLEOTIDE SEQUENCE</scope>
    <source>
        <strain evidence="5">MeG22</strain>
    </source>
</reference>
<dbReference type="Gene3D" id="1.10.132.20">
    <property type="entry name" value="Ribosome-recycling factor"/>
    <property type="match status" value="1"/>
</dbReference>
<dbReference type="InterPro" id="IPR002661">
    <property type="entry name" value="Ribosome_recyc_fac"/>
</dbReference>
<comment type="similarity">
    <text evidence="1 3">Belongs to the RRF family.</text>
</comment>
<evidence type="ECO:0000313" key="5">
    <source>
        <dbReference type="EMBL" id="BBE18087.1"/>
    </source>
</evidence>
<proteinExistence type="inferred from homology"/>
<dbReference type="AlphaFoldDB" id="A0A5K7S9H2"/>
<name>A0A5K7S9H2_9BACT</name>
<comment type="function">
    <text evidence="3">Responsible for the release of ribosomes from messenger RNA at the termination of protein biosynthesis. May increase the efficiency of translation by recycling ribosomes from one round of translation to another.</text>
</comment>
<evidence type="ECO:0000259" key="4">
    <source>
        <dbReference type="Pfam" id="PF01765"/>
    </source>
</evidence>
<dbReference type="GO" id="GO:0043023">
    <property type="term" value="F:ribosomal large subunit binding"/>
    <property type="evidence" value="ECO:0007669"/>
    <property type="project" value="TreeGrafter"/>
</dbReference>
<dbReference type="KEGG" id="anf:AQPE_2247"/>
<dbReference type="PANTHER" id="PTHR20982">
    <property type="entry name" value="RIBOSOME RECYCLING FACTOR"/>
    <property type="match status" value="1"/>
</dbReference>
<accession>A0A5K7S9H2</accession>
<dbReference type="GO" id="GO:0006415">
    <property type="term" value="P:translational termination"/>
    <property type="evidence" value="ECO:0007669"/>
    <property type="project" value="UniProtKB-UniRule"/>
</dbReference>
<dbReference type="EMBL" id="AP018694">
    <property type="protein sequence ID" value="BBE18087.1"/>
    <property type="molecule type" value="Genomic_DNA"/>
</dbReference>
<dbReference type="HAMAP" id="MF_00040">
    <property type="entry name" value="RRF"/>
    <property type="match status" value="1"/>
</dbReference>
<keyword evidence="3" id="KW-0963">Cytoplasm</keyword>
<dbReference type="FunFam" id="3.30.1360.40:FF:000001">
    <property type="entry name" value="Ribosome-recycling factor"/>
    <property type="match status" value="1"/>
</dbReference>
<dbReference type="Gene3D" id="3.30.1360.40">
    <property type="match status" value="1"/>
</dbReference>
<protein>
    <recommendedName>
        <fullName evidence="3">Ribosome-recycling factor</fullName>
        <shortName evidence="3">RRF</shortName>
    </recommendedName>
    <alternativeName>
        <fullName evidence="3">Ribosome-releasing factor</fullName>
    </alternativeName>
</protein>
<dbReference type="PANTHER" id="PTHR20982:SF3">
    <property type="entry name" value="MITOCHONDRIAL RIBOSOME RECYCLING FACTOR PSEUDO 1"/>
    <property type="match status" value="1"/>
</dbReference>
<dbReference type="Pfam" id="PF01765">
    <property type="entry name" value="RRF"/>
    <property type="match status" value="1"/>
</dbReference>
<feature type="domain" description="Ribosome recycling factor" evidence="4">
    <location>
        <begin position="23"/>
        <end position="185"/>
    </location>
</feature>
<keyword evidence="2 3" id="KW-0648">Protein biosynthesis</keyword>
<evidence type="ECO:0000256" key="2">
    <source>
        <dbReference type="ARBA" id="ARBA00022917"/>
    </source>
</evidence>
<dbReference type="SUPFAM" id="SSF55194">
    <property type="entry name" value="Ribosome recycling factor, RRF"/>
    <property type="match status" value="1"/>
</dbReference>
<sequence length="187" mass="21278">MQEEVEMILDICREKMEHAIAHLEKELVHIRAGKASPRMLDSVMVEYYGSMVPVAQVSNINTPDARTIAIQPWEKNMIRPIEKAIINSNLGFNPDNNGEFIRINVPAPTEQRRKNMVKTVNHEGEVAKVSLRSARKDANDNLKKLLKDGLSEDLEKDAEDKVQGMVNDFSKRVEKMLDDKNVEILTI</sequence>
<dbReference type="InterPro" id="IPR036191">
    <property type="entry name" value="RRF_sf"/>
</dbReference>
<evidence type="ECO:0000256" key="3">
    <source>
        <dbReference type="HAMAP-Rule" id="MF_00040"/>
    </source>
</evidence>
<organism evidence="5 6">
    <name type="scientific">Aquipluma nitroreducens</name>
    <dbReference type="NCBI Taxonomy" id="2010828"/>
    <lineage>
        <taxon>Bacteria</taxon>
        <taxon>Pseudomonadati</taxon>
        <taxon>Bacteroidota</taxon>
        <taxon>Bacteroidia</taxon>
        <taxon>Marinilabiliales</taxon>
        <taxon>Prolixibacteraceae</taxon>
        <taxon>Aquipluma</taxon>
    </lineage>
</organism>
<dbReference type="Proteomes" id="UP001193389">
    <property type="component" value="Chromosome"/>
</dbReference>
<gene>
    <name evidence="3" type="primary">frr</name>
    <name evidence="5" type="ORF">AQPE_2247</name>
</gene>